<accession>A0A250WQI2</accession>
<dbReference type="AlphaFoldDB" id="A0A250WQI2"/>
<sequence length="331" mass="35467">MAIISALRSMANLPRSGSTSVSTSSTFSKLFVAGYATETSLSAKDVAYLLDNRDDPEVDAAIKAYLKVQFSGGKDTSSTSTEHFELASKVEKKYVAAQVISQGVLNVALPLSYDGKDFAPVKRYVSELTKLASKAGFEDATVEVEKQLAQKAKTAESLKDFLGRIQSLTSPEFHAALSEALVQVETETNSAVSLDASSEGYKKFAAKVQAIATAHKMPWKVLVDAKKPATSSDDAVKKAYQSWVQSARLADAVAEIDVLKTEATTLLDKHLTKTAETVKKEQESSLASLQKKLEASKGAAWAAKFQEDLKNIKWFDAAVAANPSSGPKATA</sequence>
<dbReference type="EMBL" id="BEGY01000001">
    <property type="protein sequence ID" value="GAX72922.1"/>
    <property type="molecule type" value="Genomic_DNA"/>
</dbReference>
<protein>
    <submittedName>
        <fullName evidence="1">Uncharacterized protein</fullName>
    </submittedName>
</protein>
<evidence type="ECO:0000313" key="1">
    <source>
        <dbReference type="EMBL" id="GAX72922.1"/>
    </source>
</evidence>
<reference evidence="1 2" key="1">
    <citation type="submission" date="2017-08" db="EMBL/GenBank/DDBJ databases">
        <title>Acidophilic green algal genome provides insights into adaptation to an acidic environment.</title>
        <authorList>
            <person name="Hirooka S."/>
            <person name="Hirose Y."/>
            <person name="Kanesaki Y."/>
            <person name="Higuchi S."/>
            <person name="Fujiwara T."/>
            <person name="Onuma R."/>
            <person name="Era A."/>
            <person name="Ohbayashi R."/>
            <person name="Uzuka A."/>
            <person name="Nozaki H."/>
            <person name="Yoshikawa H."/>
            <person name="Miyagishima S.Y."/>
        </authorList>
    </citation>
    <scope>NUCLEOTIDE SEQUENCE [LARGE SCALE GENOMIC DNA]</scope>
    <source>
        <strain evidence="1 2">NIES-2499</strain>
    </source>
</reference>
<proteinExistence type="predicted"/>
<dbReference type="Proteomes" id="UP000232323">
    <property type="component" value="Unassembled WGS sequence"/>
</dbReference>
<dbReference type="STRING" id="1157962.A0A250WQI2"/>
<name>A0A250WQI2_9CHLO</name>
<gene>
    <name evidence="1" type="ORF">CEUSTIGMA_g377.t1</name>
</gene>
<dbReference type="OrthoDB" id="529318at2759"/>
<comment type="caution">
    <text evidence="1">The sequence shown here is derived from an EMBL/GenBank/DDBJ whole genome shotgun (WGS) entry which is preliminary data.</text>
</comment>
<organism evidence="1 2">
    <name type="scientific">Chlamydomonas eustigma</name>
    <dbReference type="NCBI Taxonomy" id="1157962"/>
    <lineage>
        <taxon>Eukaryota</taxon>
        <taxon>Viridiplantae</taxon>
        <taxon>Chlorophyta</taxon>
        <taxon>core chlorophytes</taxon>
        <taxon>Chlorophyceae</taxon>
        <taxon>CS clade</taxon>
        <taxon>Chlamydomonadales</taxon>
        <taxon>Chlamydomonadaceae</taxon>
        <taxon>Chlamydomonas</taxon>
    </lineage>
</organism>
<evidence type="ECO:0000313" key="2">
    <source>
        <dbReference type="Proteomes" id="UP000232323"/>
    </source>
</evidence>
<keyword evidence="2" id="KW-1185">Reference proteome</keyword>